<comment type="caution">
    <text evidence="2">The sequence shown here is derived from an EMBL/GenBank/DDBJ whole genome shotgun (WGS) entry which is preliminary data.</text>
</comment>
<sequence length="229" mass="24926">MIPGWLKSLQNVSGTSTQLAIQVVVAPMMSSNIRAAEPPSPIDIIIIQIFTHDFSSFHLRCKVPAHACHGIKYRPAVPDGIREFGDNLVGSPFAWLPGSHSIPATSGVSAASPIDATSLRPHRRSIQESRALIGIPQRQGRHGRYPPQRSGYPASGRGMLLTCDTIHRERVRTGRNLKGRGLFRPMNTSPLVGGIVTNRGDLGRYSSQSISDFRNYRLEASNISVSAPV</sequence>
<dbReference type="EMBL" id="VYYT01000001">
    <property type="protein sequence ID" value="KAK2780096.1"/>
    <property type="molecule type" value="Genomic_DNA"/>
</dbReference>
<feature type="region of interest" description="Disordered" evidence="1">
    <location>
        <begin position="105"/>
        <end position="157"/>
    </location>
</feature>
<reference evidence="2" key="1">
    <citation type="submission" date="2023-02" db="EMBL/GenBank/DDBJ databases">
        <title>Colletotrichum kahawae CIFC_Que2 genome sequencing and assembly.</title>
        <authorList>
            <person name="Baroncelli R."/>
        </authorList>
    </citation>
    <scope>NUCLEOTIDE SEQUENCE</scope>
    <source>
        <strain evidence="2">CIFC_Que2</strain>
    </source>
</reference>
<evidence type="ECO:0000313" key="2">
    <source>
        <dbReference type="EMBL" id="KAK2780096.1"/>
    </source>
</evidence>
<organism evidence="2 3">
    <name type="scientific">Colletotrichum kahawae</name>
    <name type="common">Coffee berry disease fungus</name>
    <dbReference type="NCBI Taxonomy" id="34407"/>
    <lineage>
        <taxon>Eukaryota</taxon>
        <taxon>Fungi</taxon>
        <taxon>Dikarya</taxon>
        <taxon>Ascomycota</taxon>
        <taxon>Pezizomycotina</taxon>
        <taxon>Sordariomycetes</taxon>
        <taxon>Hypocreomycetidae</taxon>
        <taxon>Glomerellales</taxon>
        <taxon>Glomerellaceae</taxon>
        <taxon>Colletotrichum</taxon>
        <taxon>Colletotrichum gloeosporioides species complex</taxon>
    </lineage>
</organism>
<keyword evidence="3" id="KW-1185">Reference proteome</keyword>
<protein>
    <submittedName>
        <fullName evidence="2">Uncharacterized protein</fullName>
    </submittedName>
</protein>
<evidence type="ECO:0000256" key="1">
    <source>
        <dbReference type="SAM" id="MobiDB-lite"/>
    </source>
</evidence>
<gene>
    <name evidence="2" type="ORF">CKAH01_00040</name>
</gene>
<accession>A0AAD9YUI2</accession>
<proteinExistence type="predicted"/>
<evidence type="ECO:0000313" key="3">
    <source>
        <dbReference type="Proteomes" id="UP001281614"/>
    </source>
</evidence>
<dbReference type="AlphaFoldDB" id="A0AAD9YUI2"/>
<name>A0AAD9YUI2_COLKA</name>
<dbReference type="Proteomes" id="UP001281614">
    <property type="component" value="Unassembled WGS sequence"/>
</dbReference>